<name>A0A0U2XHN3_9BACL</name>
<accession>A0A0U2XHN3</accession>
<dbReference type="RefSeq" id="WP_058383101.1">
    <property type="nucleotide sequence ID" value="NZ_CP013659.2"/>
</dbReference>
<dbReference type="PANTHER" id="PTHR43000">
    <property type="entry name" value="DTDP-D-GLUCOSE 4,6-DEHYDRATASE-RELATED"/>
    <property type="match status" value="1"/>
</dbReference>
<sequence>MRTDVGFKPTGEEEEPIMRTILVTGGHGFLGSRFIHELLIKYPAYQVVAIDEEADNVPELLRPLAACKRYAFHQVDIRNSDVVEQVFEHYEISDVIHFAAKTHVGESMRNPGIFAETNVLGTFHVLDAARKQWMNGPFEMKPRYEGSRFLHISTDQVYGPREQGFADEAMKYDPISPYAASKASSDLMVTGFHESYGMDAVVLQASNVFGPHQQDDKLIPIILQKALSGSIIPVYSGGEDVHDWVSVNDFWRAADTVFHLGDAGETYLAGGNTPLKTLEIVEKICESLDRHFPGNDTYKNQIRFVEPADGAKPPHRFAVSSNKLKQQFDFEAETTFEQGIEETIDWTLSKKRLWEVV</sequence>
<dbReference type="Gene3D" id="3.40.50.720">
    <property type="entry name" value="NAD(P)-binding Rossmann-like Domain"/>
    <property type="match status" value="1"/>
</dbReference>
<dbReference type="Pfam" id="PF16363">
    <property type="entry name" value="GDP_Man_Dehyd"/>
    <property type="match status" value="1"/>
</dbReference>
<proteinExistence type="predicted"/>
<evidence type="ECO:0000313" key="2">
    <source>
        <dbReference type="EMBL" id="ALS76399.1"/>
    </source>
</evidence>
<keyword evidence="3" id="KW-1185">Reference proteome</keyword>
<dbReference type="EMBL" id="CP013659">
    <property type="protein sequence ID" value="ALS76399.1"/>
    <property type="molecule type" value="Genomic_DNA"/>
</dbReference>
<dbReference type="Proteomes" id="UP000067683">
    <property type="component" value="Chromosome"/>
</dbReference>
<protein>
    <recommendedName>
        <fullName evidence="1">NAD(P)-binding domain-containing protein</fullName>
    </recommendedName>
</protein>
<dbReference type="Gene3D" id="3.90.25.10">
    <property type="entry name" value="UDP-galactose 4-epimerase, domain 1"/>
    <property type="match status" value="1"/>
</dbReference>
<dbReference type="KEGG" id="prt:AUC31_14860"/>
<dbReference type="InterPro" id="IPR016040">
    <property type="entry name" value="NAD(P)-bd_dom"/>
</dbReference>
<dbReference type="OrthoDB" id="9811743at2"/>
<reference evidence="2" key="1">
    <citation type="submission" date="2016-01" db="EMBL/GenBank/DDBJ databases">
        <title>Complete genome of Planococcus rifietoensis type strain M8.</title>
        <authorList>
            <person name="See-Too W.S."/>
        </authorList>
    </citation>
    <scope>NUCLEOTIDE SEQUENCE [LARGE SCALE GENOMIC DNA]</scope>
    <source>
        <strain evidence="2">M8</strain>
    </source>
</reference>
<dbReference type="InterPro" id="IPR036291">
    <property type="entry name" value="NAD(P)-bd_dom_sf"/>
</dbReference>
<organism evidence="2 3">
    <name type="scientific">Planococcus rifietoensis</name>
    <dbReference type="NCBI Taxonomy" id="200991"/>
    <lineage>
        <taxon>Bacteria</taxon>
        <taxon>Bacillati</taxon>
        <taxon>Bacillota</taxon>
        <taxon>Bacilli</taxon>
        <taxon>Bacillales</taxon>
        <taxon>Caryophanaceae</taxon>
        <taxon>Planococcus</taxon>
    </lineage>
</organism>
<feature type="domain" description="NAD(P)-binding" evidence="1">
    <location>
        <begin position="22"/>
        <end position="343"/>
    </location>
</feature>
<dbReference type="AlphaFoldDB" id="A0A0U2XHN3"/>
<dbReference type="SUPFAM" id="SSF51735">
    <property type="entry name" value="NAD(P)-binding Rossmann-fold domains"/>
    <property type="match status" value="1"/>
</dbReference>
<gene>
    <name evidence="2" type="ORF">AUC31_14860</name>
</gene>
<evidence type="ECO:0000259" key="1">
    <source>
        <dbReference type="Pfam" id="PF16363"/>
    </source>
</evidence>
<dbReference type="STRING" id="200991.AUC31_14860"/>
<evidence type="ECO:0000313" key="3">
    <source>
        <dbReference type="Proteomes" id="UP000067683"/>
    </source>
</evidence>